<accession>G0XW72</accession>
<proteinExistence type="predicted"/>
<organismHost>
    <name type="scientific">Myodes glareolus</name>
    <name type="common">Bank vole</name>
    <name type="synonym">Clethrionomys glareolus</name>
    <dbReference type="NCBI Taxonomy" id="447135"/>
</organismHost>
<organismHost>
    <name type="scientific">Microtus agrestis</name>
    <name type="common">Short-tailed field vole</name>
    <dbReference type="NCBI Taxonomy" id="29092"/>
</organismHost>
<evidence type="ECO:0000313" key="2">
    <source>
        <dbReference type="Proteomes" id="UP000171958"/>
    </source>
</evidence>
<evidence type="ECO:0000313" key="1">
    <source>
        <dbReference type="EMBL" id="ADZ30184.1"/>
    </source>
</evidence>
<gene>
    <name evidence="1" type="ORF">CPXV_GER1998_2_210</name>
</gene>
<dbReference type="Proteomes" id="UP000171958">
    <property type="component" value="Genome"/>
</dbReference>
<organismHost>
    <name type="scientific">Felis catus</name>
    <name type="common">Cat</name>
    <name type="synonym">Felis silvestris catus</name>
    <dbReference type="NCBI Taxonomy" id="9685"/>
</organismHost>
<organismHost>
    <name type="scientific">Mus musculus</name>
    <name type="common">Mouse</name>
    <dbReference type="NCBI Taxonomy" id="10090"/>
</organismHost>
<organismHost>
    <name type="scientific">Loxodonta africana</name>
    <name type="common">African elephant</name>
    <dbReference type="NCBI Taxonomy" id="9785"/>
</organismHost>
<dbReference type="EMBL" id="HQ420897">
    <property type="protein sequence ID" value="ADZ30184.1"/>
    <property type="molecule type" value="Genomic_DNA"/>
</dbReference>
<name>G0XW72_COWPX</name>
<organismHost>
    <name type="scientific">Homo sapiens</name>
    <name type="common">Human</name>
    <dbReference type="NCBI Taxonomy" id="9606"/>
</organismHost>
<protein>
    <submittedName>
        <fullName evidence="1">Uncharacterized protein</fullName>
    </submittedName>
</protein>
<sequence>MIHVNQGRDKTLSFLIHNPIKKWKLKPSISTDGYRSTIRLTFVYLHNGLSLCPVQSLSLPRY</sequence>
<organismHost>
    <name type="scientific">Apodemus sylvaticus</name>
    <name type="common">European woodmouse</name>
    <dbReference type="NCBI Taxonomy" id="10129"/>
</organismHost>
<organismHost>
    <name type="scientific">Bos taurus</name>
    <name type="common">Bovine</name>
    <dbReference type="NCBI Taxonomy" id="9913"/>
</organismHost>
<organism evidence="1 2">
    <name type="scientific">Cowpox virus</name>
    <name type="common">CPV</name>
    <dbReference type="NCBI Taxonomy" id="10243"/>
    <lineage>
        <taxon>Viruses</taxon>
        <taxon>Varidnaviria</taxon>
        <taxon>Bamfordvirae</taxon>
        <taxon>Nucleocytoviricota</taxon>
        <taxon>Pokkesviricetes</taxon>
        <taxon>Chitovirales</taxon>
        <taxon>Poxviridae</taxon>
        <taxon>Chordopoxvirinae</taxon>
        <taxon>Orthopoxvirus</taxon>
        <taxon>Orthopoxvirus cowpox</taxon>
    </lineage>
</organism>
<reference evidence="1 2" key="1">
    <citation type="journal article" date="2011" name="PLoS ONE">
        <title>Chasing Jenner's Vaccine: Revisiting Cowpox Virus Classification.</title>
        <authorList>
            <person name="Carroll D.S."/>
            <person name="Emerson G.L."/>
            <person name="Li Y."/>
            <person name="Sammons S."/>
            <person name="Olson V."/>
            <person name="Frace M."/>
            <person name="Nakazawa Y."/>
            <person name="Czerny C.P."/>
            <person name="Tryland M."/>
            <person name="Kolodziejek J."/>
            <person name="Nowotny N."/>
            <person name="Olsen-Rasmussen M."/>
            <person name="Khristova M."/>
            <person name="Govil D."/>
            <person name="Karem K."/>
            <person name="Damon I.K."/>
            <person name="Meyer H."/>
        </authorList>
    </citation>
    <scope>NUCLEOTIDE SEQUENCE [LARGE SCALE GENOMIC DNA]</scope>
    <source>
        <strain evidence="1">Germany_1998_2</strain>
    </source>
</reference>